<sequence length="166" mass="18428">MSRRKQGKPQHLSKRDFTPEPVSGVLAEEELLDPPRLGEALKGDPDLLTCGQCHARFPLADILLFIQHKRRQCQGRLCNDKQAPDRPPASPHPQHPRRACHPVDAASQVSPYARDCLSAPTQGIIPKQEAAVSYGTRCRRPSASKRSAVISLRLARARRSTEMRSA</sequence>
<keyword evidence="8" id="KW-0805">Transcription regulation</keyword>
<feature type="region of interest" description="Disordered" evidence="11">
    <location>
        <begin position="1"/>
        <end position="37"/>
    </location>
</feature>
<dbReference type="Proteomes" id="UP000694546">
    <property type="component" value="Chromosome 3"/>
</dbReference>
<dbReference type="GO" id="GO:0000978">
    <property type="term" value="F:RNA polymerase II cis-regulatory region sequence-specific DNA binding"/>
    <property type="evidence" value="ECO:0007669"/>
    <property type="project" value="TreeGrafter"/>
</dbReference>
<evidence type="ECO:0000256" key="3">
    <source>
        <dbReference type="ARBA" id="ARBA00022723"/>
    </source>
</evidence>
<keyword evidence="2" id="KW-1017">Isopeptide bond</keyword>
<dbReference type="PANTHER" id="PTHR45993">
    <property type="entry name" value="B-CELL LYMPHOMA/LEUKEMIA 11"/>
    <property type="match status" value="1"/>
</dbReference>
<keyword evidence="5" id="KW-0863">Zinc-finger</keyword>
<keyword evidence="14" id="KW-1185">Reference proteome</keyword>
<evidence type="ECO:0000256" key="10">
    <source>
        <dbReference type="ARBA" id="ARBA00023242"/>
    </source>
</evidence>
<name>A0A8C5A1C8_GADMO</name>
<comment type="subcellular location">
    <subcellularLocation>
        <location evidence="1">Nucleus</location>
    </subcellularLocation>
</comment>
<keyword evidence="6" id="KW-0862">Zinc</keyword>
<keyword evidence="7" id="KW-0832">Ubl conjugation</keyword>
<reference evidence="13" key="1">
    <citation type="submission" date="2025-08" db="UniProtKB">
        <authorList>
            <consortium name="Ensembl"/>
        </authorList>
    </citation>
    <scope>IDENTIFICATION</scope>
</reference>
<dbReference type="GO" id="GO:0008270">
    <property type="term" value="F:zinc ion binding"/>
    <property type="evidence" value="ECO:0007669"/>
    <property type="project" value="UniProtKB-KW"/>
</dbReference>
<dbReference type="PANTHER" id="PTHR45993:SF3">
    <property type="entry name" value="BAF CHROMATIN-REMODELING COMPLEX SUBUNIT BCL11A B"/>
    <property type="match status" value="1"/>
</dbReference>
<protein>
    <recommendedName>
        <fullName evidence="12">BCL-11A-like CCHC zinc finger domain-containing protein</fullName>
    </recommendedName>
</protein>
<evidence type="ECO:0000313" key="14">
    <source>
        <dbReference type="Proteomes" id="UP000694546"/>
    </source>
</evidence>
<evidence type="ECO:0000256" key="5">
    <source>
        <dbReference type="ARBA" id="ARBA00022771"/>
    </source>
</evidence>
<dbReference type="GO" id="GO:0006357">
    <property type="term" value="P:regulation of transcription by RNA polymerase II"/>
    <property type="evidence" value="ECO:0007669"/>
    <property type="project" value="TreeGrafter"/>
</dbReference>
<dbReference type="AlphaFoldDB" id="A0A8C5A1C8"/>
<evidence type="ECO:0000259" key="12">
    <source>
        <dbReference type="Pfam" id="PF25491"/>
    </source>
</evidence>
<dbReference type="Ensembl" id="ENSGMOT00000029267.1">
    <property type="protein sequence ID" value="ENSGMOP00000025606.1"/>
    <property type="gene ID" value="ENSGMOG00000030572.1"/>
</dbReference>
<feature type="region of interest" description="Disordered" evidence="11">
    <location>
        <begin position="77"/>
        <end position="104"/>
    </location>
</feature>
<proteinExistence type="predicted"/>
<evidence type="ECO:0000256" key="6">
    <source>
        <dbReference type="ARBA" id="ARBA00022833"/>
    </source>
</evidence>
<organism evidence="13 14">
    <name type="scientific">Gadus morhua</name>
    <name type="common">Atlantic cod</name>
    <dbReference type="NCBI Taxonomy" id="8049"/>
    <lineage>
        <taxon>Eukaryota</taxon>
        <taxon>Metazoa</taxon>
        <taxon>Chordata</taxon>
        <taxon>Craniata</taxon>
        <taxon>Vertebrata</taxon>
        <taxon>Euteleostomi</taxon>
        <taxon>Actinopterygii</taxon>
        <taxon>Neopterygii</taxon>
        <taxon>Teleostei</taxon>
        <taxon>Neoteleostei</taxon>
        <taxon>Acanthomorphata</taxon>
        <taxon>Zeiogadaria</taxon>
        <taxon>Gadariae</taxon>
        <taxon>Gadiformes</taxon>
        <taxon>Gadoidei</taxon>
        <taxon>Gadidae</taxon>
        <taxon>Gadus</taxon>
    </lineage>
</organism>
<evidence type="ECO:0000256" key="1">
    <source>
        <dbReference type="ARBA" id="ARBA00004123"/>
    </source>
</evidence>
<dbReference type="GO" id="GO:2000171">
    <property type="term" value="P:negative regulation of dendrite development"/>
    <property type="evidence" value="ECO:0007669"/>
    <property type="project" value="TreeGrafter"/>
</dbReference>
<feature type="domain" description="BCL-11A-like CCHC zinc finger" evidence="12">
    <location>
        <begin position="47"/>
        <end position="74"/>
    </location>
</feature>
<dbReference type="OMA" id="HICMEKA"/>
<evidence type="ECO:0000256" key="9">
    <source>
        <dbReference type="ARBA" id="ARBA00023163"/>
    </source>
</evidence>
<keyword evidence="9" id="KW-0804">Transcription</keyword>
<evidence type="ECO:0000256" key="8">
    <source>
        <dbReference type="ARBA" id="ARBA00023015"/>
    </source>
</evidence>
<dbReference type="InterPro" id="IPR051497">
    <property type="entry name" value="Dev/Hematopoietic_TF"/>
</dbReference>
<evidence type="ECO:0000256" key="4">
    <source>
        <dbReference type="ARBA" id="ARBA00022737"/>
    </source>
</evidence>
<dbReference type="InterPro" id="IPR057448">
    <property type="entry name" value="BCL-11A_Znf_CCHC"/>
</dbReference>
<dbReference type="Pfam" id="PF25491">
    <property type="entry name" value="CCHC_BCL-11A"/>
    <property type="match status" value="1"/>
</dbReference>
<evidence type="ECO:0000256" key="2">
    <source>
        <dbReference type="ARBA" id="ARBA00022499"/>
    </source>
</evidence>
<dbReference type="GeneTree" id="ENSGT00940000156983"/>
<dbReference type="GO" id="GO:0005634">
    <property type="term" value="C:nucleus"/>
    <property type="evidence" value="ECO:0007669"/>
    <property type="project" value="UniProtKB-SubCell"/>
</dbReference>
<keyword evidence="3" id="KW-0479">Metal-binding</keyword>
<evidence type="ECO:0000313" key="13">
    <source>
        <dbReference type="Ensembl" id="ENSGMOP00000025606.1"/>
    </source>
</evidence>
<keyword evidence="4" id="KW-0677">Repeat</keyword>
<reference evidence="13" key="2">
    <citation type="submission" date="2025-09" db="UniProtKB">
        <authorList>
            <consortium name="Ensembl"/>
        </authorList>
    </citation>
    <scope>IDENTIFICATION</scope>
</reference>
<dbReference type="GO" id="GO:0003700">
    <property type="term" value="F:DNA-binding transcription factor activity"/>
    <property type="evidence" value="ECO:0007669"/>
    <property type="project" value="TreeGrafter"/>
</dbReference>
<evidence type="ECO:0000256" key="11">
    <source>
        <dbReference type="SAM" id="MobiDB-lite"/>
    </source>
</evidence>
<accession>A0A8C5A1C8</accession>
<feature type="compositionally biased region" description="Basic residues" evidence="11">
    <location>
        <begin position="1"/>
        <end position="12"/>
    </location>
</feature>
<keyword evidence="10" id="KW-0539">Nucleus</keyword>
<evidence type="ECO:0000256" key="7">
    <source>
        <dbReference type="ARBA" id="ARBA00022843"/>
    </source>
</evidence>